<keyword evidence="9" id="KW-0482">Metalloprotease</keyword>
<feature type="transmembrane region" description="Helical" evidence="11">
    <location>
        <begin position="6"/>
        <end position="26"/>
    </location>
</feature>
<dbReference type="Proteomes" id="UP001144396">
    <property type="component" value="Unassembled WGS sequence"/>
</dbReference>
<evidence type="ECO:0000313" key="14">
    <source>
        <dbReference type="EMBL" id="GLI25953.1"/>
    </source>
</evidence>
<evidence type="ECO:0000256" key="5">
    <source>
        <dbReference type="ARBA" id="ARBA00022692"/>
    </source>
</evidence>
<comment type="caution">
    <text evidence="14">The sequence shown here is derived from an EMBL/GenBank/DDBJ whole genome shotgun (WGS) entry which is preliminary data.</text>
</comment>
<dbReference type="CDD" id="cd23081">
    <property type="entry name" value="cpPDZ_EcRseP-like"/>
    <property type="match status" value="1"/>
</dbReference>
<keyword evidence="8 11" id="KW-1133">Transmembrane helix</keyword>
<feature type="transmembrane region" description="Helical" evidence="11">
    <location>
        <begin position="449"/>
        <end position="470"/>
    </location>
</feature>
<evidence type="ECO:0000256" key="11">
    <source>
        <dbReference type="SAM" id="Phobius"/>
    </source>
</evidence>
<evidence type="ECO:0000256" key="9">
    <source>
        <dbReference type="ARBA" id="ARBA00023049"/>
    </source>
</evidence>
<dbReference type="InterPro" id="IPR041489">
    <property type="entry name" value="PDZ_6"/>
</dbReference>
<dbReference type="Gene3D" id="2.30.42.10">
    <property type="match status" value="1"/>
</dbReference>
<reference evidence="14" key="1">
    <citation type="submission" date="2022-12" db="EMBL/GenBank/DDBJ databases">
        <title>Reference genome sequencing for broad-spectrum identification of bacterial and archaeal isolates by mass spectrometry.</title>
        <authorList>
            <person name="Sekiguchi Y."/>
            <person name="Tourlousse D.M."/>
        </authorList>
    </citation>
    <scope>NUCLEOTIDE SEQUENCE</scope>
    <source>
        <strain evidence="14">14</strain>
    </source>
</reference>
<keyword evidence="10 11" id="KW-0472">Membrane</keyword>
<keyword evidence="7" id="KW-0862">Zinc</keyword>
<sequence length="479" mass="49845">MSVDTVLAFILGVVIIALGLAVSIGLHEIGHLLPAKLFKVKVTQYMIGFGPTVWSTRAGETEYGVKAIPLGGYISMIGMFPPEQHRPAGAATDVGPLADRGAEAPAQGATDPAATRRMPVGASAARNGSTGFFQSLAEDARSASADTIGPGEERRAFYRLAVWKRIVIMLGGPFMNLLLAVLLYGVLLMGFGIAQPSTTIGSVSECVLPATSERQSCDADDQAAPGAEAGIEPGDRMVSIAGEPVESWAGFTEVVRTHAGQPLALVVERDGAEVALTVTPRLTERYVYADDGSVLEEDGQAVTEQVGFVGVGPASETVQQPITAVLPAVGENVQAVGGIILNLPQRMVDVAQAAFGAEERDPNGPISVVGVGRVAGEIASIDEIPIANKAAGLVGILASLNVALFVFNLIPLLPLDGGHVAGALWEAVRRGFAKLFRRPDPGPVDMAKFMPVTFAVVIVLGAMSALLIYADIVKPISIL</sequence>
<dbReference type="InterPro" id="IPR008915">
    <property type="entry name" value="Peptidase_M50"/>
</dbReference>
<feature type="transmembrane region" description="Helical" evidence="11">
    <location>
        <begin position="174"/>
        <end position="194"/>
    </location>
</feature>
<dbReference type="GO" id="GO:0006508">
    <property type="term" value="P:proteolysis"/>
    <property type="evidence" value="ECO:0007669"/>
    <property type="project" value="UniProtKB-KW"/>
</dbReference>
<evidence type="ECO:0000259" key="13">
    <source>
        <dbReference type="Pfam" id="PF17820"/>
    </source>
</evidence>
<gene>
    <name evidence="14" type="ORF">ARHIZOSPH14_01950</name>
</gene>
<evidence type="ECO:0000313" key="15">
    <source>
        <dbReference type="Proteomes" id="UP001144396"/>
    </source>
</evidence>
<proteinExistence type="inferred from homology"/>
<evidence type="ECO:0000256" key="8">
    <source>
        <dbReference type="ARBA" id="ARBA00022989"/>
    </source>
</evidence>
<comment type="subcellular location">
    <subcellularLocation>
        <location evidence="2">Membrane</location>
        <topology evidence="2">Multi-pass membrane protein</topology>
    </subcellularLocation>
</comment>
<accession>A0A9W6FQD2</accession>
<name>A0A9W6FQD2_9MICO</name>
<feature type="domain" description="Peptidase M50" evidence="12">
    <location>
        <begin position="16"/>
        <end position="431"/>
    </location>
</feature>
<organism evidence="14 15">
    <name type="scientific">Agromyces rhizosphaerae</name>
    <dbReference type="NCBI Taxonomy" id="88374"/>
    <lineage>
        <taxon>Bacteria</taxon>
        <taxon>Bacillati</taxon>
        <taxon>Actinomycetota</taxon>
        <taxon>Actinomycetes</taxon>
        <taxon>Micrococcales</taxon>
        <taxon>Microbacteriaceae</taxon>
        <taxon>Agromyces</taxon>
    </lineage>
</organism>
<dbReference type="PANTHER" id="PTHR42837:SF2">
    <property type="entry name" value="MEMBRANE METALLOPROTEASE ARASP2, CHLOROPLASTIC-RELATED"/>
    <property type="match status" value="1"/>
</dbReference>
<dbReference type="Pfam" id="PF17820">
    <property type="entry name" value="PDZ_6"/>
    <property type="match status" value="1"/>
</dbReference>
<dbReference type="SUPFAM" id="SSF50156">
    <property type="entry name" value="PDZ domain-like"/>
    <property type="match status" value="1"/>
</dbReference>
<dbReference type="GO" id="GO:0016020">
    <property type="term" value="C:membrane"/>
    <property type="evidence" value="ECO:0007669"/>
    <property type="project" value="UniProtKB-SubCell"/>
</dbReference>
<dbReference type="AlphaFoldDB" id="A0A9W6FQD2"/>
<evidence type="ECO:0000256" key="6">
    <source>
        <dbReference type="ARBA" id="ARBA00022801"/>
    </source>
</evidence>
<evidence type="ECO:0000256" key="1">
    <source>
        <dbReference type="ARBA" id="ARBA00001947"/>
    </source>
</evidence>
<dbReference type="CDD" id="cd06163">
    <property type="entry name" value="S2P-M50_PDZ_RseP-like"/>
    <property type="match status" value="1"/>
</dbReference>
<dbReference type="EMBL" id="BSDP01000001">
    <property type="protein sequence ID" value="GLI25953.1"/>
    <property type="molecule type" value="Genomic_DNA"/>
</dbReference>
<evidence type="ECO:0000256" key="4">
    <source>
        <dbReference type="ARBA" id="ARBA00022670"/>
    </source>
</evidence>
<dbReference type="InterPro" id="IPR036034">
    <property type="entry name" value="PDZ_sf"/>
</dbReference>
<keyword evidence="5 11" id="KW-0812">Transmembrane</keyword>
<dbReference type="Pfam" id="PF02163">
    <property type="entry name" value="Peptidase_M50"/>
    <property type="match status" value="1"/>
</dbReference>
<keyword evidence="6" id="KW-0378">Hydrolase</keyword>
<protein>
    <submittedName>
        <fullName evidence="14">Peptidase</fullName>
    </submittedName>
</protein>
<evidence type="ECO:0000259" key="12">
    <source>
        <dbReference type="Pfam" id="PF02163"/>
    </source>
</evidence>
<comment type="similarity">
    <text evidence="3">Belongs to the peptidase M50B family.</text>
</comment>
<comment type="cofactor">
    <cofactor evidence="1">
        <name>Zn(2+)</name>
        <dbReference type="ChEBI" id="CHEBI:29105"/>
    </cofactor>
</comment>
<evidence type="ECO:0000256" key="2">
    <source>
        <dbReference type="ARBA" id="ARBA00004141"/>
    </source>
</evidence>
<feature type="domain" description="PDZ" evidence="13">
    <location>
        <begin position="224"/>
        <end position="269"/>
    </location>
</feature>
<evidence type="ECO:0000256" key="7">
    <source>
        <dbReference type="ARBA" id="ARBA00022833"/>
    </source>
</evidence>
<dbReference type="GO" id="GO:0004222">
    <property type="term" value="F:metalloendopeptidase activity"/>
    <property type="evidence" value="ECO:0007669"/>
    <property type="project" value="InterPro"/>
</dbReference>
<evidence type="ECO:0000256" key="3">
    <source>
        <dbReference type="ARBA" id="ARBA00007931"/>
    </source>
</evidence>
<evidence type="ECO:0000256" key="10">
    <source>
        <dbReference type="ARBA" id="ARBA00023136"/>
    </source>
</evidence>
<dbReference type="InterPro" id="IPR004387">
    <property type="entry name" value="Pept_M50_Zn"/>
</dbReference>
<keyword evidence="15" id="KW-1185">Reference proteome</keyword>
<keyword evidence="4" id="KW-0645">Protease</keyword>
<dbReference type="PANTHER" id="PTHR42837">
    <property type="entry name" value="REGULATOR OF SIGMA-E PROTEASE RSEP"/>
    <property type="match status" value="1"/>
</dbReference>